<dbReference type="Proteomes" id="UP001059596">
    <property type="component" value="Unassembled WGS sequence"/>
</dbReference>
<proteinExistence type="predicted"/>
<dbReference type="AlphaFoldDB" id="A0A9Q0BL02"/>
<evidence type="ECO:0000313" key="2">
    <source>
        <dbReference type="Proteomes" id="UP001059596"/>
    </source>
</evidence>
<reference evidence="1" key="1">
    <citation type="journal article" date="2023" name="Genome Biol. Evol.">
        <title>Long-read-based Genome Assembly of Drosophila gunungcola Reveals Fewer Chemosensory Genes in Flower-breeding Species.</title>
        <authorList>
            <person name="Negi A."/>
            <person name="Liao B.Y."/>
            <person name="Yeh S.D."/>
        </authorList>
    </citation>
    <scope>NUCLEOTIDE SEQUENCE</scope>
    <source>
        <strain evidence="1">Sukarami</strain>
    </source>
</reference>
<name>A0A9Q0BL02_9MUSC</name>
<accession>A0A9Q0BL02</accession>
<protein>
    <submittedName>
        <fullName evidence="1">Uncharacterized protein</fullName>
    </submittedName>
</protein>
<evidence type="ECO:0000313" key="1">
    <source>
        <dbReference type="EMBL" id="KAI8036362.1"/>
    </source>
</evidence>
<dbReference type="EMBL" id="JAMKOV010000021">
    <property type="protein sequence ID" value="KAI8036362.1"/>
    <property type="molecule type" value="Genomic_DNA"/>
</dbReference>
<sequence>MEDEQPGGTRKILQGAQAAVVRVVPQPQCGVRPAAGADEPAAGTELHPDDGSLVLGLPQLHQLAGGQLPQPQQATPVSSDQVLLRQPEAGDCVLLHIDVLQLRRPLVLSRRWSRPEALQDLGGLHIHLVDDRSIQAVKVLAIRAPGNVAAGVEVRVARLRRIATKM</sequence>
<comment type="caution">
    <text evidence="1">The sequence shown here is derived from an EMBL/GenBank/DDBJ whole genome shotgun (WGS) entry which is preliminary data.</text>
</comment>
<organism evidence="1 2">
    <name type="scientific">Drosophila gunungcola</name>
    <name type="common">fruit fly</name>
    <dbReference type="NCBI Taxonomy" id="103775"/>
    <lineage>
        <taxon>Eukaryota</taxon>
        <taxon>Metazoa</taxon>
        <taxon>Ecdysozoa</taxon>
        <taxon>Arthropoda</taxon>
        <taxon>Hexapoda</taxon>
        <taxon>Insecta</taxon>
        <taxon>Pterygota</taxon>
        <taxon>Neoptera</taxon>
        <taxon>Endopterygota</taxon>
        <taxon>Diptera</taxon>
        <taxon>Brachycera</taxon>
        <taxon>Muscomorpha</taxon>
        <taxon>Ephydroidea</taxon>
        <taxon>Drosophilidae</taxon>
        <taxon>Drosophila</taxon>
        <taxon>Sophophora</taxon>
    </lineage>
</organism>
<gene>
    <name evidence="1" type="ORF">M5D96_010955</name>
</gene>
<keyword evidence="2" id="KW-1185">Reference proteome</keyword>